<dbReference type="EMBL" id="CAJNOK010042594">
    <property type="protein sequence ID" value="CAF1564845.1"/>
    <property type="molecule type" value="Genomic_DNA"/>
</dbReference>
<proteinExistence type="predicted"/>
<evidence type="ECO:0000313" key="3">
    <source>
        <dbReference type="EMBL" id="CAF4357681.1"/>
    </source>
</evidence>
<gene>
    <name evidence="2" type="ORF">OVA965_LOCUS40019</name>
    <name evidence="3" type="ORF">TMI583_LOCUS41408</name>
</gene>
<keyword evidence="1" id="KW-0175">Coiled coil</keyword>
<feature type="coiled-coil region" evidence="1">
    <location>
        <begin position="87"/>
        <end position="114"/>
    </location>
</feature>
<dbReference type="Proteomes" id="UP000682733">
    <property type="component" value="Unassembled WGS sequence"/>
</dbReference>
<sequence length="293" mass="34488">MLSNKTQKYQDDSGKIFELVRQNLNLVVSSELKEKIINDIVEYFENQEKQQTIETLEQNGKIEEIVDKLLSYIKPQLDYDTTFQELVADLKNEIKSWKDEVIELKVNVSELMEEKRLKQAGVLAYELALVYRQYYVDPILKQHNYTNYGKYMNELCEAEQKAAKSLGAYVSFELKEKGCNVWSEENYEWDETFTQVDLITNPNVQNDKNVKRLVDLLELQLNNFKLSEYRLVGYERNRDAHHGMKLKSVDDQKQLLKDIGKADFSKYPFKDIVSEMIADVQLIETKSQMKRFS</sequence>
<comment type="caution">
    <text evidence="2">The sequence shown here is derived from an EMBL/GenBank/DDBJ whole genome shotgun (WGS) entry which is preliminary data.</text>
</comment>
<reference evidence="2" key="1">
    <citation type="submission" date="2021-02" db="EMBL/GenBank/DDBJ databases">
        <authorList>
            <person name="Nowell W R."/>
        </authorList>
    </citation>
    <scope>NUCLEOTIDE SEQUENCE</scope>
</reference>
<name>A0A8S2FVL0_9BILA</name>
<dbReference type="AlphaFoldDB" id="A0A8S2FVL0"/>
<dbReference type="Proteomes" id="UP000677228">
    <property type="component" value="Unassembled WGS sequence"/>
</dbReference>
<evidence type="ECO:0000313" key="4">
    <source>
        <dbReference type="Proteomes" id="UP000677228"/>
    </source>
</evidence>
<organism evidence="2 4">
    <name type="scientific">Didymodactylos carnosus</name>
    <dbReference type="NCBI Taxonomy" id="1234261"/>
    <lineage>
        <taxon>Eukaryota</taxon>
        <taxon>Metazoa</taxon>
        <taxon>Spiralia</taxon>
        <taxon>Gnathifera</taxon>
        <taxon>Rotifera</taxon>
        <taxon>Eurotatoria</taxon>
        <taxon>Bdelloidea</taxon>
        <taxon>Philodinida</taxon>
        <taxon>Philodinidae</taxon>
        <taxon>Didymodactylos</taxon>
    </lineage>
</organism>
<protein>
    <submittedName>
        <fullName evidence="2">Uncharacterized protein</fullName>
    </submittedName>
</protein>
<evidence type="ECO:0000313" key="2">
    <source>
        <dbReference type="EMBL" id="CAF1564845.1"/>
    </source>
</evidence>
<accession>A0A8S2FVL0</accession>
<evidence type="ECO:0000256" key="1">
    <source>
        <dbReference type="SAM" id="Coils"/>
    </source>
</evidence>
<dbReference type="EMBL" id="CAJOBA010065291">
    <property type="protein sequence ID" value="CAF4357681.1"/>
    <property type="molecule type" value="Genomic_DNA"/>
</dbReference>